<sequence>MAERILLGDCIETMLQIKPGSVDMLFTDLPYGTTNCKWDTPICLSEFWKAANMVVKPGGAKVLFGQSPFDKVLAVSNLKEFRYEWIWEKTEATGHLNAKKMPLKAHENILIFYDRLPTYNPQMTHGHKRKVSTAQHRRNSRHGEVYGEYGNVTYDSTDRYPRDVLRGPTDKRRINLHPTQKPVWLCEQMILTYTNEGQTVLDCCMGSGSIGVACKQTGRNYIGIDNDPHWVNVATQRIGQISQ</sequence>
<evidence type="ECO:0000256" key="2">
    <source>
        <dbReference type="ARBA" id="ARBA00022679"/>
    </source>
</evidence>
<dbReference type="SUPFAM" id="SSF53335">
    <property type="entry name" value="S-adenosyl-L-methionine-dependent methyltransferases"/>
    <property type="match status" value="1"/>
</dbReference>
<dbReference type="EC" id="2.1.1.-" evidence="4"/>
<keyword evidence="3" id="KW-0680">Restriction system</keyword>
<evidence type="ECO:0000313" key="6">
    <source>
        <dbReference type="EMBL" id="MBC5771548.1"/>
    </source>
</evidence>
<keyword evidence="7" id="KW-1185">Reference proteome</keyword>
<evidence type="ECO:0000256" key="1">
    <source>
        <dbReference type="ARBA" id="ARBA00022603"/>
    </source>
</evidence>
<dbReference type="InterPro" id="IPR001091">
    <property type="entry name" value="RM_Methyltransferase"/>
</dbReference>
<dbReference type="GO" id="GO:0008170">
    <property type="term" value="F:N-methyltransferase activity"/>
    <property type="evidence" value="ECO:0007669"/>
    <property type="project" value="InterPro"/>
</dbReference>
<dbReference type="Proteomes" id="UP000620327">
    <property type="component" value="Unassembled WGS sequence"/>
</dbReference>
<dbReference type="Pfam" id="PF01555">
    <property type="entry name" value="N6_N4_Mtase"/>
    <property type="match status" value="1"/>
</dbReference>
<organism evidence="6 7">
    <name type="scientific">Dysosmobacter segnis</name>
    <dbReference type="NCBI Taxonomy" id="2763042"/>
    <lineage>
        <taxon>Bacteria</taxon>
        <taxon>Bacillati</taxon>
        <taxon>Bacillota</taxon>
        <taxon>Clostridia</taxon>
        <taxon>Eubacteriales</taxon>
        <taxon>Oscillospiraceae</taxon>
        <taxon>Dysosmobacter</taxon>
    </lineage>
</organism>
<dbReference type="PRINTS" id="PR00508">
    <property type="entry name" value="S21N4MTFRASE"/>
</dbReference>
<feature type="domain" description="DNA methylase N-4/N-6" evidence="5">
    <location>
        <begin position="22"/>
        <end position="235"/>
    </location>
</feature>
<dbReference type="InterPro" id="IPR029063">
    <property type="entry name" value="SAM-dependent_MTases_sf"/>
</dbReference>
<dbReference type="GO" id="GO:0003677">
    <property type="term" value="F:DNA binding"/>
    <property type="evidence" value="ECO:0007669"/>
    <property type="project" value="InterPro"/>
</dbReference>
<evidence type="ECO:0000256" key="3">
    <source>
        <dbReference type="ARBA" id="ARBA00022747"/>
    </source>
</evidence>
<accession>A0A923S8R6</accession>
<protein>
    <recommendedName>
        <fullName evidence="4">Methyltransferase</fullName>
        <ecNumber evidence="4">2.1.1.-</ecNumber>
    </recommendedName>
</protein>
<reference evidence="6" key="1">
    <citation type="submission" date="2020-08" db="EMBL/GenBank/DDBJ databases">
        <title>Genome public.</title>
        <authorList>
            <person name="Liu C."/>
            <person name="Sun Q."/>
        </authorList>
    </citation>
    <scope>NUCLEOTIDE SEQUENCE</scope>
    <source>
        <strain evidence="6">BX15</strain>
    </source>
</reference>
<keyword evidence="1" id="KW-0489">Methyltransferase</keyword>
<proteinExistence type="inferred from homology"/>
<dbReference type="AlphaFoldDB" id="A0A923S8R6"/>
<comment type="caution">
    <text evidence="6">The sequence shown here is derived from an EMBL/GenBank/DDBJ whole genome shotgun (WGS) entry which is preliminary data.</text>
</comment>
<name>A0A923S8R6_9FIRM</name>
<evidence type="ECO:0000259" key="5">
    <source>
        <dbReference type="Pfam" id="PF01555"/>
    </source>
</evidence>
<keyword evidence="2" id="KW-0808">Transferase</keyword>
<dbReference type="InterPro" id="IPR002941">
    <property type="entry name" value="DNA_methylase_N4/N6"/>
</dbReference>
<evidence type="ECO:0000313" key="7">
    <source>
        <dbReference type="Proteomes" id="UP000620327"/>
    </source>
</evidence>
<evidence type="ECO:0000256" key="4">
    <source>
        <dbReference type="RuleBase" id="RU362026"/>
    </source>
</evidence>
<dbReference type="RefSeq" id="WP_187015741.1">
    <property type="nucleotide sequence ID" value="NZ_JACOQI010000018.1"/>
</dbReference>
<dbReference type="EMBL" id="JACOQI010000018">
    <property type="protein sequence ID" value="MBC5771548.1"/>
    <property type="molecule type" value="Genomic_DNA"/>
</dbReference>
<gene>
    <name evidence="6" type="ORF">H8Z83_14705</name>
</gene>
<comment type="similarity">
    <text evidence="4">Belongs to the N(4)/N(6)-methyltransferase family.</text>
</comment>
<dbReference type="GO" id="GO:0032259">
    <property type="term" value="P:methylation"/>
    <property type="evidence" value="ECO:0007669"/>
    <property type="project" value="UniProtKB-KW"/>
</dbReference>
<dbReference type="GO" id="GO:0009307">
    <property type="term" value="P:DNA restriction-modification system"/>
    <property type="evidence" value="ECO:0007669"/>
    <property type="project" value="UniProtKB-KW"/>
</dbReference>
<dbReference type="Gene3D" id="3.40.50.150">
    <property type="entry name" value="Vaccinia Virus protein VP39"/>
    <property type="match status" value="1"/>
</dbReference>